<dbReference type="EMBL" id="CAJVQB010089992">
    <property type="protein sequence ID" value="CAG8847951.1"/>
    <property type="molecule type" value="Genomic_DNA"/>
</dbReference>
<reference evidence="1 2" key="1">
    <citation type="submission" date="2021-06" db="EMBL/GenBank/DDBJ databases">
        <authorList>
            <person name="Kallberg Y."/>
            <person name="Tangrot J."/>
            <person name="Rosling A."/>
        </authorList>
    </citation>
    <scope>NUCLEOTIDE SEQUENCE [LARGE SCALE GENOMIC DNA]</scope>
    <source>
        <strain evidence="1 2">120-4 pot B 10/14</strain>
    </source>
</reference>
<evidence type="ECO:0000313" key="2">
    <source>
        <dbReference type="Proteomes" id="UP000789901"/>
    </source>
</evidence>
<gene>
    <name evidence="1" type="ORF">GMARGA_LOCUS38933</name>
</gene>
<name>A0ABN7X4J6_GIGMA</name>
<protein>
    <submittedName>
        <fullName evidence="1">8584_t:CDS:1</fullName>
    </submittedName>
</protein>
<comment type="caution">
    <text evidence="1">The sequence shown here is derived from an EMBL/GenBank/DDBJ whole genome shotgun (WGS) entry which is preliminary data.</text>
</comment>
<evidence type="ECO:0000313" key="1">
    <source>
        <dbReference type="EMBL" id="CAG8847951.1"/>
    </source>
</evidence>
<accession>A0ABN7X4J6</accession>
<proteinExistence type="predicted"/>
<sequence length="100" mass="11811">DISNENNIMLTYANRFLKILVQGQFQRLIKDIEKTINEKNIRKLKFEKNERIDEYTAAIKKENKGLKEAIEIKDRMWKVIPVEEITNGNAKNSSPIEEKF</sequence>
<keyword evidence="2" id="KW-1185">Reference proteome</keyword>
<feature type="non-terminal residue" evidence="1">
    <location>
        <position position="1"/>
    </location>
</feature>
<feature type="non-terminal residue" evidence="1">
    <location>
        <position position="100"/>
    </location>
</feature>
<dbReference type="Proteomes" id="UP000789901">
    <property type="component" value="Unassembled WGS sequence"/>
</dbReference>
<organism evidence="1 2">
    <name type="scientific">Gigaspora margarita</name>
    <dbReference type="NCBI Taxonomy" id="4874"/>
    <lineage>
        <taxon>Eukaryota</taxon>
        <taxon>Fungi</taxon>
        <taxon>Fungi incertae sedis</taxon>
        <taxon>Mucoromycota</taxon>
        <taxon>Glomeromycotina</taxon>
        <taxon>Glomeromycetes</taxon>
        <taxon>Diversisporales</taxon>
        <taxon>Gigasporaceae</taxon>
        <taxon>Gigaspora</taxon>
    </lineage>
</organism>